<dbReference type="InterPro" id="IPR003890">
    <property type="entry name" value="MIF4G-like_typ-3"/>
</dbReference>
<evidence type="ECO:0000256" key="1">
    <source>
        <dbReference type="SAM" id="MobiDB-lite"/>
    </source>
</evidence>
<keyword evidence="2" id="KW-0812">Transmembrane</keyword>
<keyword evidence="5" id="KW-1185">Reference proteome</keyword>
<protein>
    <recommendedName>
        <fullName evidence="3">MIF4G domain-containing protein</fullName>
    </recommendedName>
</protein>
<keyword evidence="2" id="KW-0472">Membrane</keyword>
<proteinExistence type="predicted"/>
<dbReference type="GO" id="GO:0003723">
    <property type="term" value="F:RNA binding"/>
    <property type="evidence" value="ECO:0007669"/>
    <property type="project" value="InterPro"/>
</dbReference>
<evidence type="ECO:0000256" key="2">
    <source>
        <dbReference type="SAM" id="Phobius"/>
    </source>
</evidence>
<evidence type="ECO:0000313" key="5">
    <source>
        <dbReference type="Proteomes" id="UP001177003"/>
    </source>
</evidence>
<feature type="domain" description="MIF4G" evidence="3">
    <location>
        <begin position="403"/>
        <end position="476"/>
    </location>
</feature>
<accession>A0AA35YU88</accession>
<dbReference type="InterPro" id="IPR016024">
    <property type="entry name" value="ARM-type_fold"/>
</dbReference>
<dbReference type="PANTHER" id="PTHR12839:SF7">
    <property type="entry name" value="REGULATOR OF NONSENSE TRANSCRIPTS 2"/>
    <property type="match status" value="1"/>
</dbReference>
<organism evidence="4 5">
    <name type="scientific">Lactuca saligna</name>
    <name type="common">Willowleaf lettuce</name>
    <dbReference type="NCBI Taxonomy" id="75948"/>
    <lineage>
        <taxon>Eukaryota</taxon>
        <taxon>Viridiplantae</taxon>
        <taxon>Streptophyta</taxon>
        <taxon>Embryophyta</taxon>
        <taxon>Tracheophyta</taxon>
        <taxon>Spermatophyta</taxon>
        <taxon>Magnoliopsida</taxon>
        <taxon>eudicotyledons</taxon>
        <taxon>Gunneridae</taxon>
        <taxon>Pentapetalae</taxon>
        <taxon>asterids</taxon>
        <taxon>campanulids</taxon>
        <taxon>Asterales</taxon>
        <taxon>Asteraceae</taxon>
        <taxon>Cichorioideae</taxon>
        <taxon>Cichorieae</taxon>
        <taxon>Lactucinae</taxon>
        <taxon>Lactuca</taxon>
    </lineage>
</organism>
<gene>
    <name evidence="4" type="ORF">LSALG_LOCUS20017</name>
</gene>
<feature type="compositionally biased region" description="Polar residues" evidence="1">
    <location>
        <begin position="330"/>
        <end position="362"/>
    </location>
</feature>
<feature type="compositionally biased region" description="Basic and acidic residues" evidence="1">
    <location>
        <begin position="363"/>
        <end position="391"/>
    </location>
</feature>
<dbReference type="Proteomes" id="UP001177003">
    <property type="component" value="Chromosome 4"/>
</dbReference>
<dbReference type="PANTHER" id="PTHR12839">
    <property type="entry name" value="NONSENSE-MEDIATED MRNA DECAY PROTEIN 2 UP-FRAMESHIFT SUPPRESSOR 2"/>
    <property type="match status" value="1"/>
</dbReference>
<evidence type="ECO:0000259" key="3">
    <source>
        <dbReference type="Pfam" id="PF02854"/>
    </source>
</evidence>
<dbReference type="GO" id="GO:0000184">
    <property type="term" value="P:nuclear-transcribed mRNA catabolic process, nonsense-mediated decay"/>
    <property type="evidence" value="ECO:0007669"/>
    <property type="project" value="InterPro"/>
</dbReference>
<dbReference type="Gene3D" id="1.25.40.180">
    <property type="match status" value="1"/>
</dbReference>
<keyword evidence="2" id="KW-1133">Transmembrane helix</keyword>
<feature type="transmembrane region" description="Helical" evidence="2">
    <location>
        <begin position="473"/>
        <end position="496"/>
    </location>
</feature>
<evidence type="ECO:0000313" key="4">
    <source>
        <dbReference type="EMBL" id="CAI9280260.1"/>
    </source>
</evidence>
<dbReference type="GO" id="GO:0035145">
    <property type="term" value="C:exon-exon junction complex"/>
    <property type="evidence" value="ECO:0007669"/>
    <property type="project" value="TreeGrafter"/>
</dbReference>
<dbReference type="Pfam" id="PF02854">
    <property type="entry name" value="MIF4G"/>
    <property type="match status" value="1"/>
</dbReference>
<dbReference type="SUPFAM" id="SSF48371">
    <property type="entry name" value="ARM repeat"/>
    <property type="match status" value="1"/>
</dbReference>
<dbReference type="InterPro" id="IPR039762">
    <property type="entry name" value="Nmd2/UPF2"/>
</dbReference>
<dbReference type="EMBL" id="OX465080">
    <property type="protein sequence ID" value="CAI9280260.1"/>
    <property type="molecule type" value="Genomic_DNA"/>
</dbReference>
<reference evidence="4" key="1">
    <citation type="submission" date="2023-04" db="EMBL/GenBank/DDBJ databases">
        <authorList>
            <person name="Vijverberg K."/>
            <person name="Xiong W."/>
            <person name="Schranz E."/>
        </authorList>
    </citation>
    <scope>NUCLEOTIDE SEQUENCE</scope>
</reference>
<name>A0AA35YU88_LACSI</name>
<sequence>MGLEVGGSWSDWKHWKLGSENGRGPSFLEGISMNTNQSLLGQLLMHGHKVFGIMSMLAFHPDETTFGYLAYRYAPKGLENKIIELQDLEFRFSFTTKSMFICDGWFDNQSRNSIWHVIEAGVWSLSALKEMDKETIFKRTGLLMRWPMLMLESLVQRIIENLIRTQVLLVSHLQLQLNLESSMVCNPSGLDTEEPPPVAVFDLKTCELGSLITHILKNHSRPAASPPPAIGLQNPYNARASHVIGMITRKDLIFVANNDSGSVELHSTSRMVTRGSQQVMMSHLLVLEKRLLLLKLCGMMKIQKRFYECLPDLRAFFPAMLLGEAKQKGNDQSSKASDQPSDLTTPESDQGQIAAQDTAETSVSEKKKDDDEKHKEKEKDGEIKAEIEKEKLRGPEGTNLDGLIQRLPGCVSRDLIDQLTVEFCYLNSKASRKKLVRMLFNVPITSLELLPYYSRMVATLSTCMKDVPSMLLLYLVMFYALAVVIFGTAVPAANLFQSKADFQHSPSSRHGLSDFVKPVSSKGLSISDIHLTLDDLEALEEMRVKQK</sequence>
<dbReference type="GO" id="GO:0005737">
    <property type="term" value="C:cytoplasm"/>
    <property type="evidence" value="ECO:0007669"/>
    <property type="project" value="TreeGrafter"/>
</dbReference>
<feature type="region of interest" description="Disordered" evidence="1">
    <location>
        <begin position="327"/>
        <end position="391"/>
    </location>
</feature>
<dbReference type="AlphaFoldDB" id="A0AA35YU88"/>